<keyword evidence="4 7" id="KW-0833">Ubl conjugation pathway</keyword>
<dbReference type="EMBL" id="ML976781">
    <property type="protein sequence ID" value="KAF1964587.1"/>
    <property type="molecule type" value="Genomic_DNA"/>
</dbReference>
<dbReference type="Pfam" id="PF01088">
    <property type="entry name" value="Peptidase_C12"/>
    <property type="match status" value="1"/>
</dbReference>
<keyword evidence="5 7" id="KW-0378">Hydrolase</keyword>
<dbReference type="InterPro" id="IPR036959">
    <property type="entry name" value="Peptidase_C12_UCH_sf"/>
</dbReference>
<evidence type="ECO:0000256" key="5">
    <source>
        <dbReference type="ARBA" id="ARBA00022801"/>
    </source>
</evidence>
<evidence type="ECO:0000313" key="11">
    <source>
        <dbReference type="Proteomes" id="UP000800036"/>
    </source>
</evidence>
<feature type="active site" description="Nucleophile" evidence="7">
    <location>
        <position position="108"/>
    </location>
</feature>
<dbReference type="GO" id="GO:0006511">
    <property type="term" value="P:ubiquitin-dependent protein catabolic process"/>
    <property type="evidence" value="ECO:0007669"/>
    <property type="project" value="UniProtKB-UniRule"/>
</dbReference>
<reference evidence="10" key="1">
    <citation type="journal article" date="2020" name="Stud. Mycol.">
        <title>101 Dothideomycetes genomes: a test case for predicting lifestyles and emergence of pathogens.</title>
        <authorList>
            <person name="Haridas S."/>
            <person name="Albert R."/>
            <person name="Binder M."/>
            <person name="Bloem J."/>
            <person name="Labutti K."/>
            <person name="Salamov A."/>
            <person name="Andreopoulos B."/>
            <person name="Baker S."/>
            <person name="Barry K."/>
            <person name="Bills G."/>
            <person name="Bluhm B."/>
            <person name="Cannon C."/>
            <person name="Castanera R."/>
            <person name="Culley D."/>
            <person name="Daum C."/>
            <person name="Ezra D."/>
            <person name="Gonzalez J."/>
            <person name="Henrissat B."/>
            <person name="Kuo A."/>
            <person name="Liang C."/>
            <person name="Lipzen A."/>
            <person name="Lutzoni F."/>
            <person name="Magnuson J."/>
            <person name="Mondo S."/>
            <person name="Nolan M."/>
            <person name="Ohm R."/>
            <person name="Pangilinan J."/>
            <person name="Park H.-J."/>
            <person name="Ramirez L."/>
            <person name="Alfaro M."/>
            <person name="Sun H."/>
            <person name="Tritt A."/>
            <person name="Yoshinaga Y."/>
            <person name="Zwiers L.-H."/>
            <person name="Turgeon B."/>
            <person name="Goodwin S."/>
            <person name="Spatafora J."/>
            <person name="Crous P."/>
            <person name="Grigoriev I."/>
        </authorList>
    </citation>
    <scope>NUCLEOTIDE SEQUENCE</scope>
    <source>
        <strain evidence="10">CBS 107.79</strain>
    </source>
</reference>
<dbReference type="PRINTS" id="PR00707">
    <property type="entry name" value="UBCTHYDRLASE"/>
</dbReference>
<dbReference type="GO" id="GO:0005737">
    <property type="term" value="C:cytoplasm"/>
    <property type="evidence" value="ECO:0007669"/>
    <property type="project" value="TreeGrafter"/>
</dbReference>
<dbReference type="GO" id="GO:0004843">
    <property type="term" value="F:cysteine-type deubiquitinase activity"/>
    <property type="evidence" value="ECO:0007669"/>
    <property type="project" value="UniProtKB-UniRule"/>
</dbReference>
<keyword evidence="3 7" id="KW-0645">Protease</keyword>
<feature type="site" description="Transition state stabilizer" evidence="7">
    <location>
        <position position="102"/>
    </location>
</feature>
<evidence type="ECO:0000256" key="1">
    <source>
        <dbReference type="ARBA" id="ARBA00000707"/>
    </source>
</evidence>
<dbReference type="FunFam" id="3.40.532.10:FF:000008">
    <property type="entry name" value="Ubiquitin carboxyl-terminal hydrolase"/>
    <property type="match status" value="1"/>
</dbReference>
<dbReference type="InterPro" id="IPR038765">
    <property type="entry name" value="Papain-like_cys_pep_sf"/>
</dbReference>
<name>A0A6A5UU33_9PLEO</name>
<sequence>MADGKLEPLSRQGKKSFIPLENNPEVMSALVHKLGLNKKLAFHDVFSIDEPELLSFVPRPAYALLLIFPVNETYEKFRIQEDKERPEYEGSGPDEEVIWYKQTISNACGLMGLLHGVSNGAAREQIRPLMYILEPDSNLAKLLREAIPLKPKERADLLYESDALEAAHQEAGAQGDTAAPAAEADVDLHYVCFVKSQNNNLWEMDGRRKGPLNRGQLAADEDVLSEKALDLGVRSFLKREAAAGGGDLRFSLIVLAESFD</sequence>
<dbReference type="EC" id="3.4.19.12" evidence="8"/>
<dbReference type="Gene3D" id="3.40.532.10">
    <property type="entry name" value="Peptidase C12, ubiquitin carboxyl-terminal hydrolase"/>
    <property type="match status" value="1"/>
</dbReference>
<evidence type="ECO:0000256" key="2">
    <source>
        <dbReference type="ARBA" id="ARBA00009326"/>
    </source>
</evidence>
<dbReference type="SUPFAM" id="SSF54001">
    <property type="entry name" value="Cysteine proteinases"/>
    <property type="match status" value="1"/>
</dbReference>
<accession>A0A6A5UU33</accession>
<dbReference type="AlphaFoldDB" id="A0A6A5UU33"/>
<feature type="site" description="Important for enzyme activity" evidence="7">
    <location>
        <position position="205"/>
    </location>
</feature>
<dbReference type="GO" id="GO:0016579">
    <property type="term" value="P:protein deubiquitination"/>
    <property type="evidence" value="ECO:0007669"/>
    <property type="project" value="TreeGrafter"/>
</dbReference>
<comment type="catalytic activity">
    <reaction evidence="1 7 8">
        <text>Thiol-dependent hydrolysis of ester, thioester, amide, peptide and isopeptide bonds formed by the C-terminal Gly of ubiquitin (a 76-residue protein attached to proteins as an intracellular targeting signal).</text>
        <dbReference type="EC" id="3.4.19.12"/>
    </reaction>
</comment>
<evidence type="ECO:0000256" key="6">
    <source>
        <dbReference type="ARBA" id="ARBA00022807"/>
    </source>
</evidence>
<dbReference type="PROSITE" id="PS52048">
    <property type="entry name" value="UCH_DOMAIN"/>
    <property type="match status" value="1"/>
</dbReference>
<keyword evidence="6 7" id="KW-0788">Thiol protease</keyword>
<organism evidence="10 11">
    <name type="scientific">Bimuria novae-zelandiae CBS 107.79</name>
    <dbReference type="NCBI Taxonomy" id="1447943"/>
    <lineage>
        <taxon>Eukaryota</taxon>
        <taxon>Fungi</taxon>
        <taxon>Dikarya</taxon>
        <taxon>Ascomycota</taxon>
        <taxon>Pezizomycotina</taxon>
        <taxon>Dothideomycetes</taxon>
        <taxon>Pleosporomycetidae</taxon>
        <taxon>Pleosporales</taxon>
        <taxon>Massarineae</taxon>
        <taxon>Didymosphaeriaceae</taxon>
        <taxon>Bimuria</taxon>
    </lineage>
</organism>
<dbReference type="PANTHER" id="PTHR10589">
    <property type="entry name" value="UBIQUITIN CARBOXYL-TERMINAL HYDROLASE"/>
    <property type="match status" value="1"/>
</dbReference>
<comment type="similarity">
    <text evidence="2 7 8">Belongs to the peptidase C12 family.</text>
</comment>
<dbReference type="CDD" id="cd09616">
    <property type="entry name" value="Peptidase_C12_UCH_L1_L3"/>
    <property type="match status" value="1"/>
</dbReference>
<keyword evidence="11" id="KW-1185">Reference proteome</keyword>
<dbReference type="InterPro" id="IPR001578">
    <property type="entry name" value="Peptidase_C12_UCH"/>
</dbReference>
<evidence type="ECO:0000256" key="4">
    <source>
        <dbReference type="ARBA" id="ARBA00022786"/>
    </source>
</evidence>
<evidence type="ECO:0000256" key="8">
    <source>
        <dbReference type="RuleBase" id="RU361215"/>
    </source>
</evidence>
<proteinExistence type="inferred from homology"/>
<dbReference type="OrthoDB" id="427186at2759"/>
<evidence type="ECO:0000313" key="10">
    <source>
        <dbReference type="EMBL" id="KAF1964587.1"/>
    </source>
</evidence>
<gene>
    <name evidence="10" type="ORF">BU23DRAFT_585504</name>
</gene>
<feature type="active site" description="Proton donor" evidence="7">
    <location>
        <position position="189"/>
    </location>
</feature>
<evidence type="ECO:0000256" key="7">
    <source>
        <dbReference type="PROSITE-ProRule" id="PRU01393"/>
    </source>
</evidence>
<dbReference type="PANTHER" id="PTHR10589:SF17">
    <property type="entry name" value="UBIQUITIN CARBOXYL-TERMINAL HYDROLASE"/>
    <property type="match status" value="1"/>
</dbReference>
<evidence type="ECO:0000259" key="9">
    <source>
        <dbReference type="PROSITE" id="PS52048"/>
    </source>
</evidence>
<dbReference type="Proteomes" id="UP000800036">
    <property type="component" value="Unassembled WGS sequence"/>
</dbReference>
<feature type="domain" description="UCH catalytic" evidence="9">
    <location>
        <begin position="16"/>
        <end position="257"/>
    </location>
</feature>
<protein>
    <recommendedName>
        <fullName evidence="8">Ubiquitin carboxyl-terminal hydrolase</fullName>
        <ecNumber evidence="8">3.4.19.12</ecNumber>
    </recommendedName>
</protein>
<evidence type="ECO:0000256" key="3">
    <source>
        <dbReference type="ARBA" id="ARBA00022670"/>
    </source>
</evidence>